<dbReference type="OrthoDB" id="6251714at2759"/>
<reference evidence="3" key="2">
    <citation type="submission" date="2021-01" db="UniProtKB">
        <authorList>
            <consortium name="EnsemblMetazoa"/>
        </authorList>
    </citation>
    <scope>IDENTIFICATION</scope>
</reference>
<dbReference type="SUPFAM" id="SSF51735">
    <property type="entry name" value="NAD(P)-binding Rossmann-fold domains"/>
    <property type="match status" value="1"/>
</dbReference>
<dbReference type="GO" id="GO:0016491">
    <property type="term" value="F:oxidoreductase activity"/>
    <property type="evidence" value="ECO:0000318"/>
    <property type="project" value="GO_Central"/>
</dbReference>
<dbReference type="InterPro" id="IPR002347">
    <property type="entry name" value="SDR_fam"/>
</dbReference>
<keyword evidence="2" id="KW-0560">Oxidoreductase</keyword>
<name>A0A7M7NR90_STRPU</name>
<dbReference type="KEGG" id="spu:105445111"/>
<dbReference type="PANTHER" id="PTHR43391:SF86">
    <property type="entry name" value="SHORT-CHAIN DEHYDROGENASE_REDUCTASE FAMILY PROTEIN"/>
    <property type="match status" value="1"/>
</dbReference>
<dbReference type="InParanoid" id="A0A7M7NR90"/>
<dbReference type="Pfam" id="PF00106">
    <property type="entry name" value="adh_short"/>
    <property type="match status" value="1"/>
</dbReference>
<dbReference type="AlphaFoldDB" id="A0A7M7NR90"/>
<dbReference type="PANTHER" id="PTHR43391">
    <property type="entry name" value="RETINOL DEHYDROGENASE-RELATED"/>
    <property type="match status" value="1"/>
</dbReference>
<evidence type="ECO:0000313" key="4">
    <source>
        <dbReference type="Proteomes" id="UP000007110"/>
    </source>
</evidence>
<comment type="similarity">
    <text evidence="1">Belongs to the short-chain dehydrogenases/reductases (SDR) family.</text>
</comment>
<sequence>MAPQIVLMTGCSAGIGLAMVQRLARDPDQRFIIIATVISMSEKNDLEDAVKDDIDSKVFIKELDITNDRNIAEVVADVINSHGRIDVLFNIAGMSFVGIPERVPREQIDRIFSVNVTGTIRLTQAVLAHMKKRRSGKIITFSSFAGRIVRTPSITRDNVFIHRVCLIEPKEVNTGLWDGMKQDMELLANDETTSDVDRRQLRITLARSREGAALTVNDVVDAVMTNCLDVDKPVLRHLIAGETNDLIQKTALDLTGEAGIDALGFKNLRDHSNNSQ</sequence>
<organism evidence="3 4">
    <name type="scientific">Strongylocentrotus purpuratus</name>
    <name type="common">Purple sea urchin</name>
    <dbReference type="NCBI Taxonomy" id="7668"/>
    <lineage>
        <taxon>Eukaryota</taxon>
        <taxon>Metazoa</taxon>
        <taxon>Echinodermata</taxon>
        <taxon>Eleutherozoa</taxon>
        <taxon>Echinozoa</taxon>
        <taxon>Echinoidea</taxon>
        <taxon>Euechinoidea</taxon>
        <taxon>Echinacea</taxon>
        <taxon>Camarodonta</taxon>
        <taxon>Echinidea</taxon>
        <taxon>Strongylocentrotidae</taxon>
        <taxon>Strongylocentrotus</taxon>
    </lineage>
</organism>
<dbReference type="InterPro" id="IPR036291">
    <property type="entry name" value="NAD(P)-bd_dom_sf"/>
</dbReference>
<evidence type="ECO:0000256" key="2">
    <source>
        <dbReference type="ARBA" id="ARBA00023002"/>
    </source>
</evidence>
<keyword evidence="4" id="KW-1185">Reference proteome</keyword>
<proteinExistence type="inferred from homology"/>
<accession>A0A7M7NR90</accession>
<protein>
    <submittedName>
        <fullName evidence="3">Uncharacterized protein</fullName>
    </submittedName>
</protein>
<evidence type="ECO:0000313" key="3">
    <source>
        <dbReference type="EnsemblMetazoa" id="XP_030839375"/>
    </source>
</evidence>
<dbReference type="RefSeq" id="XP_030839375.1">
    <property type="nucleotide sequence ID" value="XM_030983515.1"/>
</dbReference>
<dbReference type="Proteomes" id="UP000007110">
    <property type="component" value="Unassembled WGS sequence"/>
</dbReference>
<evidence type="ECO:0000256" key="1">
    <source>
        <dbReference type="ARBA" id="ARBA00006484"/>
    </source>
</evidence>
<dbReference type="PRINTS" id="PR00081">
    <property type="entry name" value="GDHRDH"/>
</dbReference>
<reference evidence="4" key="1">
    <citation type="submission" date="2015-02" db="EMBL/GenBank/DDBJ databases">
        <title>Genome sequencing for Strongylocentrotus purpuratus.</title>
        <authorList>
            <person name="Murali S."/>
            <person name="Liu Y."/>
            <person name="Vee V."/>
            <person name="English A."/>
            <person name="Wang M."/>
            <person name="Skinner E."/>
            <person name="Han Y."/>
            <person name="Muzny D.M."/>
            <person name="Worley K.C."/>
            <person name="Gibbs R.A."/>
        </authorList>
    </citation>
    <scope>NUCLEOTIDE SEQUENCE</scope>
</reference>
<dbReference type="GO" id="GO:0005829">
    <property type="term" value="C:cytosol"/>
    <property type="evidence" value="ECO:0000318"/>
    <property type="project" value="GO_Central"/>
</dbReference>
<dbReference type="Gene3D" id="3.40.50.720">
    <property type="entry name" value="NAD(P)-binding Rossmann-like Domain"/>
    <property type="match status" value="1"/>
</dbReference>
<dbReference type="GeneID" id="105445111"/>
<dbReference type="EnsemblMetazoa" id="XM_030983515">
    <property type="protein sequence ID" value="XP_030839375"/>
    <property type="gene ID" value="LOC105445111"/>
</dbReference>